<dbReference type="eggNOG" id="COG2141">
    <property type="taxonomic scope" value="Bacteria"/>
</dbReference>
<dbReference type="InParanoid" id="D6U3G1"/>
<dbReference type="Pfam" id="PF00296">
    <property type="entry name" value="Bac_luciferase"/>
    <property type="match status" value="1"/>
</dbReference>
<feature type="domain" description="Luciferase-like" evidence="1">
    <location>
        <begin position="15"/>
        <end position="300"/>
    </location>
</feature>
<evidence type="ECO:0000313" key="3">
    <source>
        <dbReference type="Proteomes" id="UP000004508"/>
    </source>
</evidence>
<evidence type="ECO:0000313" key="2">
    <source>
        <dbReference type="EMBL" id="EFH82951.1"/>
    </source>
</evidence>
<dbReference type="InterPro" id="IPR011251">
    <property type="entry name" value="Luciferase-like_dom"/>
</dbReference>
<dbReference type="EMBL" id="ADVG01000004">
    <property type="protein sequence ID" value="EFH82951.1"/>
    <property type="molecule type" value="Genomic_DNA"/>
</dbReference>
<reference evidence="2 3" key="1">
    <citation type="journal article" date="2011" name="Stand. Genomic Sci.">
        <title>Non-contiguous finished genome sequence and contextual data of the filamentous soil bacterium Ktedonobacter racemifer type strain (SOSP1-21).</title>
        <authorList>
            <person name="Chang Y.J."/>
            <person name="Land M."/>
            <person name="Hauser L."/>
            <person name="Chertkov O."/>
            <person name="Del Rio T.G."/>
            <person name="Nolan M."/>
            <person name="Copeland A."/>
            <person name="Tice H."/>
            <person name="Cheng J.F."/>
            <person name="Lucas S."/>
            <person name="Han C."/>
            <person name="Goodwin L."/>
            <person name="Pitluck S."/>
            <person name="Ivanova N."/>
            <person name="Ovchinikova G."/>
            <person name="Pati A."/>
            <person name="Chen A."/>
            <person name="Palaniappan K."/>
            <person name="Mavromatis K."/>
            <person name="Liolios K."/>
            <person name="Brettin T."/>
            <person name="Fiebig A."/>
            <person name="Rohde M."/>
            <person name="Abt B."/>
            <person name="Goker M."/>
            <person name="Detter J.C."/>
            <person name="Woyke T."/>
            <person name="Bristow J."/>
            <person name="Eisen J.A."/>
            <person name="Markowitz V."/>
            <person name="Hugenholtz P."/>
            <person name="Kyrpides N.C."/>
            <person name="Klenk H.P."/>
            <person name="Lapidus A."/>
        </authorList>
    </citation>
    <scope>NUCLEOTIDE SEQUENCE [LARGE SCALE GENOMIC DNA]</scope>
    <source>
        <strain evidence="3">DSM 44963</strain>
    </source>
</reference>
<dbReference type="PANTHER" id="PTHR43244">
    <property type="match status" value="1"/>
</dbReference>
<sequence length="328" mass="35529">MLSAAVRERPLRDRVGVTILANQATGDILAAIREAEQAGVQQVWVGDMGWANYADTLTIFAAAATQTERIRLGTSIVAAYPRHPLVMARQTLALHDLAPGRVRLGIGPGGRAVIEDWHGLSQTAPRSYLKEYVEVLRGLLWEGATSYQGRFFKGMFPSTRTVRVPLLISALGAKGFRLAGEIADGALSYLCPVPYLQQIALPALRAGAEAKSRPVPPIAAHLLVALSTNEATVLASARQQIYFVAQSFEQYARLFAQIGWPEAVNGDEAQLDVLARSIVISGDEASICSRVRELVTSGLDELQLQLLPIANEARERKQLLQLIGSLEA</sequence>
<dbReference type="AlphaFoldDB" id="D6U3G1"/>
<comment type="caution">
    <text evidence="2">The sequence shown here is derived from an EMBL/GenBank/DDBJ whole genome shotgun (WGS) entry which is preliminary data.</text>
</comment>
<dbReference type="PANTHER" id="PTHR43244:SF2">
    <property type="entry name" value="CONSERVED HYPOTHETICAL ALANINE AND PROLINE-RICH PROTEIN"/>
    <property type="match status" value="1"/>
</dbReference>
<evidence type="ECO:0000259" key="1">
    <source>
        <dbReference type="Pfam" id="PF00296"/>
    </source>
</evidence>
<proteinExistence type="predicted"/>
<dbReference type="InterPro" id="IPR050564">
    <property type="entry name" value="F420-G6PD/mer"/>
</dbReference>
<organism evidence="2 3">
    <name type="scientific">Ktedonobacter racemifer DSM 44963</name>
    <dbReference type="NCBI Taxonomy" id="485913"/>
    <lineage>
        <taxon>Bacteria</taxon>
        <taxon>Bacillati</taxon>
        <taxon>Chloroflexota</taxon>
        <taxon>Ktedonobacteria</taxon>
        <taxon>Ktedonobacterales</taxon>
        <taxon>Ktedonobacteraceae</taxon>
        <taxon>Ktedonobacter</taxon>
    </lineage>
</organism>
<dbReference type="GO" id="GO:0016705">
    <property type="term" value="F:oxidoreductase activity, acting on paired donors, with incorporation or reduction of molecular oxygen"/>
    <property type="evidence" value="ECO:0007669"/>
    <property type="project" value="InterPro"/>
</dbReference>
<dbReference type="SUPFAM" id="SSF51679">
    <property type="entry name" value="Bacterial luciferase-like"/>
    <property type="match status" value="1"/>
</dbReference>
<protein>
    <submittedName>
        <fullName evidence="2">Luciferase-like, subgroup</fullName>
    </submittedName>
</protein>
<dbReference type="CDD" id="cd01097">
    <property type="entry name" value="Tetrahydromethanopterin_reductase"/>
    <property type="match status" value="1"/>
</dbReference>
<gene>
    <name evidence="2" type="ORF">Krac_3848</name>
</gene>
<dbReference type="Gene3D" id="3.20.20.30">
    <property type="entry name" value="Luciferase-like domain"/>
    <property type="match status" value="1"/>
</dbReference>
<dbReference type="Proteomes" id="UP000004508">
    <property type="component" value="Unassembled WGS sequence"/>
</dbReference>
<keyword evidence="3" id="KW-1185">Reference proteome</keyword>
<name>D6U3G1_KTERA</name>
<dbReference type="STRING" id="485913.Krac_3848"/>
<accession>D6U3G1</accession>
<dbReference type="InterPro" id="IPR036661">
    <property type="entry name" value="Luciferase-like_sf"/>
</dbReference>